<reference evidence="2" key="2">
    <citation type="submission" date="2023-05" db="EMBL/GenBank/DDBJ databases">
        <authorList>
            <consortium name="Lawrence Berkeley National Laboratory"/>
            <person name="Steindorff A."/>
            <person name="Hensen N."/>
            <person name="Bonometti L."/>
            <person name="Westerberg I."/>
            <person name="Brannstrom I.O."/>
            <person name="Guillou S."/>
            <person name="Cros-Aarteil S."/>
            <person name="Calhoun S."/>
            <person name="Haridas S."/>
            <person name="Kuo A."/>
            <person name="Mondo S."/>
            <person name="Pangilinan J."/>
            <person name="Riley R."/>
            <person name="Labutti K."/>
            <person name="Andreopoulos B."/>
            <person name="Lipzen A."/>
            <person name="Chen C."/>
            <person name="Yanf M."/>
            <person name="Daum C."/>
            <person name="Ng V."/>
            <person name="Clum A."/>
            <person name="Ohm R."/>
            <person name="Martin F."/>
            <person name="Silar P."/>
            <person name="Natvig D."/>
            <person name="Lalanne C."/>
            <person name="Gautier V."/>
            <person name="Ament-Velasquez S.L."/>
            <person name="Kruys A."/>
            <person name="Hutchinson M.I."/>
            <person name="Powell A.J."/>
            <person name="Barry K."/>
            <person name="Miller A.N."/>
            <person name="Grigoriev I.V."/>
            <person name="Debuchy R."/>
            <person name="Gladieux P."/>
            <person name="Thoren M.H."/>
            <person name="Johannesson H."/>
        </authorList>
    </citation>
    <scope>NUCLEOTIDE SEQUENCE</scope>
    <source>
        <strain evidence="2">PSN243</strain>
    </source>
</reference>
<name>A0AAV9G7N3_9PEZI</name>
<evidence type="ECO:0000256" key="1">
    <source>
        <dbReference type="SAM" id="MobiDB-lite"/>
    </source>
</evidence>
<evidence type="ECO:0000313" key="3">
    <source>
        <dbReference type="Proteomes" id="UP001321760"/>
    </source>
</evidence>
<accession>A0AAV9G7N3</accession>
<feature type="compositionally biased region" description="Acidic residues" evidence="1">
    <location>
        <begin position="20"/>
        <end position="34"/>
    </location>
</feature>
<feature type="compositionally biased region" description="Low complexity" evidence="1">
    <location>
        <begin position="35"/>
        <end position="45"/>
    </location>
</feature>
<feature type="compositionally biased region" description="Low complexity" evidence="1">
    <location>
        <begin position="1"/>
        <end position="19"/>
    </location>
</feature>
<feature type="compositionally biased region" description="Polar residues" evidence="1">
    <location>
        <begin position="291"/>
        <end position="301"/>
    </location>
</feature>
<evidence type="ECO:0000313" key="2">
    <source>
        <dbReference type="EMBL" id="KAK4444030.1"/>
    </source>
</evidence>
<comment type="caution">
    <text evidence="2">The sequence shown here is derived from an EMBL/GenBank/DDBJ whole genome shotgun (WGS) entry which is preliminary data.</text>
</comment>
<feature type="non-terminal residue" evidence="2">
    <location>
        <position position="1"/>
    </location>
</feature>
<dbReference type="Proteomes" id="UP001321760">
    <property type="component" value="Unassembled WGS sequence"/>
</dbReference>
<organism evidence="2 3">
    <name type="scientific">Podospora aff. communis PSN243</name>
    <dbReference type="NCBI Taxonomy" id="3040156"/>
    <lineage>
        <taxon>Eukaryota</taxon>
        <taxon>Fungi</taxon>
        <taxon>Dikarya</taxon>
        <taxon>Ascomycota</taxon>
        <taxon>Pezizomycotina</taxon>
        <taxon>Sordariomycetes</taxon>
        <taxon>Sordariomycetidae</taxon>
        <taxon>Sordariales</taxon>
        <taxon>Podosporaceae</taxon>
        <taxon>Podospora</taxon>
    </lineage>
</organism>
<dbReference type="AlphaFoldDB" id="A0AAV9G7N3"/>
<dbReference type="Gene3D" id="2.60.40.10">
    <property type="entry name" value="Immunoglobulins"/>
    <property type="match status" value="1"/>
</dbReference>
<feature type="region of interest" description="Disordered" evidence="1">
    <location>
        <begin position="1"/>
        <end position="45"/>
    </location>
</feature>
<dbReference type="SUPFAM" id="SSF49478">
    <property type="entry name" value="Cna protein B-type domain"/>
    <property type="match status" value="1"/>
</dbReference>
<dbReference type="EMBL" id="MU865983">
    <property type="protein sequence ID" value="KAK4444030.1"/>
    <property type="molecule type" value="Genomic_DNA"/>
</dbReference>
<protein>
    <submittedName>
        <fullName evidence="2">Uncharacterized protein</fullName>
    </submittedName>
</protein>
<reference evidence="2" key="1">
    <citation type="journal article" date="2023" name="Mol. Phylogenet. Evol.">
        <title>Genome-scale phylogeny and comparative genomics of the fungal order Sordariales.</title>
        <authorList>
            <person name="Hensen N."/>
            <person name="Bonometti L."/>
            <person name="Westerberg I."/>
            <person name="Brannstrom I.O."/>
            <person name="Guillou S."/>
            <person name="Cros-Aarteil S."/>
            <person name="Calhoun S."/>
            <person name="Haridas S."/>
            <person name="Kuo A."/>
            <person name="Mondo S."/>
            <person name="Pangilinan J."/>
            <person name="Riley R."/>
            <person name="LaButti K."/>
            <person name="Andreopoulos B."/>
            <person name="Lipzen A."/>
            <person name="Chen C."/>
            <person name="Yan M."/>
            <person name="Daum C."/>
            <person name="Ng V."/>
            <person name="Clum A."/>
            <person name="Steindorff A."/>
            <person name="Ohm R.A."/>
            <person name="Martin F."/>
            <person name="Silar P."/>
            <person name="Natvig D.O."/>
            <person name="Lalanne C."/>
            <person name="Gautier V."/>
            <person name="Ament-Velasquez S.L."/>
            <person name="Kruys A."/>
            <person name="Hutchinson M.I."/>
            <person name="Powell A.J."/>
            <person name="Barry K."/>
            <person name="Miller A.N."/>
            <person name="Grigoriev I.V."/>
            <person name="Debuchy R."/>
            <person name="Gladieux P."/>
            <person name="Hiltunen Thoren M."/>
            <person name="Johannesson H."/>
        </authorList>
    </citation>
    <scope>NUCLEOTIDE SEQUENCE</scope>
    <source>
        <strain evidence="2">PSN243</strain>
    </source>
</reference>
<keyword evidence="3" id="KW-1185">Reference proteome</keyword>
<gene>
    <name evidence="2" type="ORF">QBC34DRAFT_476037</name>
</gene>
<feature type="region of interest" description="Disordered" evidence="1">
    <location>
        <begin position="285"/>
        <end position="305"/>
    </location>
</feature>
<sequence length="605" mass="63703">STVFSSSVPSSSAPASSTSSEEEWEWCEDEEEETSSVFSSSVAPSSSSMIISSSIASSSAASSSIISSSVSSAPPAESSLPPPSPPNCFEVTGVSQGTFNPQGAQFKLEYICPVGLNPDTYSIYSNWAPVTGTTVEGNSITLGNLPGGLNLVTIFAFDTDGKALVQTIPLVFGDKSVQVIARDPSGNLFPGATVTLTSVFAVGYSATVTTDGNGLAVFNNINPSTPYHIQVTGPDGSVGDGTIVAFEGSREVRTRSIPPIDAANDNFGMTGFDGPGWYQGDGTRKVGSGDGTQASQNTGKTVTIPGGRTGTTSFFMEYQFYSSEILSTETFTDPFTITMRTDAGQLEWFTSNSWGLGADAFDGQAAGWFTKELHVPAESDATLVRFDAAVANMWDDIVEGFVTVRNIGMCDKCATCAECPGLAKCQDKCITPRKRTCAFYKTCAEESLKCGPEGYLLAQAEKTCETLRHVVRKGGVSQAANEFIDNAEQCVQTSIAGHLNCGTTCTNLAVVAMKAQGTCYVDNGFCSLSGIEAAHLLAILGHDQRHYVGQAVAAKDGCLDTLLTKITAEREDPNVSASNAWALYAAETYLESFATPTLPNEPELS</sequence>
<dbReference type="InterPro" id="IPR013783">
    <property type="entry name" value="Ig-like_fold"/>
</dbReference>
<proteinExistence type="predicted"/>